<dbReference type="SUPFAM" id="SSF50969">
    <property type="entry name" value="YVTN repeat-like/Quinoprotein amine dehydrogenase"/>
    <property type="match status" value="1"/>
</dbReference>
<reference evidence="3 4" key="1">
    <citation type="submission" date="2019-03" db="EMBL/GenBank/DDBJ databases">
        <authorList>
            <person name="Kim M.K.M."/>
        </authorList>
    </citation>
    <scope>NUCLEOTIDE SEQUENCE [LARGE SCALE GENOMIC DNA]</scope>
    <source>
        <strain evidence="3 4">18JY21-1</strain>
    </source>
</reference>
<organism evidence="3 4">
    <name type="scientific">Paenibacillus albiflavus</name>
    <dbReference type="NCBI Taxonomy" id="2545760"/>
    <lineage>
        <taxon>Bacteria</taxon>
        <taxon>Bacillati</taxon>
        <taxon>Bacillota</taxon>
        <taxon>Bacilli</taxon>
        <taxon>Bacillales</taxon>
        <taxon>Paenibacillaceae</taxon>
        <taxon>Paenibacillus</taxon>
    </lineage>
</organism>
<feature type="compositionally biased region" description="Polar residues" evidence="1">
    <location>
        <begin position="44"/>
        <end position="54"/>
    </location>
</feature>
<evidence type="ECO:0000313" key="4">
    <source>
        <dbReference type="Proteomes" id="UP000295418"/>
    </source>
</evidence>
<dbReference type="RefSeq" id="WP_132419010.1">
    <property type="nucleotide sequence ID" value="NZ_SKFG01000016.1"/>
</dbReference>
<dbReference type="InterPro" id="IPR011044">
    <property type="entry name" value="Quino_amine_DH_bsu"/>
</dbReference>
<dbReference type="Proteomes" id="UP000295418">
    <property type="component" value="Unassembled WGS sequence"/>
</dbReference>
<feature type="transmembrane region" description="Helical" evidence="2">
    <location>
        <begin position="7"/>
        <end position="26"/>
    </location>
</feature>
<keyword evidence="2" id="KW-0812">Transmembrane</keyword>
<dbReference type="EMBL" id="SKFG01000016">
    <property type="protein sequence ID" value="TCZ75821.1"/>
    <property type="molecule type" value="Genomic_DNA"/>
</dbReference>
<evidence type="ECO:0000256" key="2">
    <source>
        <dbReference type="SAM" id="Phobius"/>
    </source>
</evidence>
<dbReference type="OrthoDB" id="2547968at2"/>
<keyword evidence="2" id="KW-1133">Transmembrane helix</keyword>
<dbReference type="AlphaFoldDB" id="A0A4R4ECD0"/>
<feature type="region of interest" description="Disordered" evidence="1">
    <location>
        <begin position="44"/>
        <end position="65"/>
    </location>
</feature>
<keyword evidence="2" id="KW-0472">Membrane</keyword>
<name>A0A4R4ECD0_9BACL</name>
<keyword evidence="4" id="KW-1185">Reference proteome</keyword>
<accession>A0A4R4ECD0</accession>
<evidence type="ECO:0000256" key="1">
    <source>
        <dbReference type="SAM" id="MobiDB-lite"/>
    </source>
</evidence>
<sequence>MRNRNTLIGLIIVIVVLLGLITWKLITNEQDQLKANAELPQTDNASTLAINTPQPTAPAVEASPIPTITPLPAPDVYPEATVEEQQAYTAEYAMKAPADPPTIEWTRDKDAVFRLDSDPRIIRTTIFMPLVKRDEEITIFFQNAMDRKSVEDKIKEMSQSNHWYRVYPKLLMHWSSDTELHIKVLASKVDTLPNLSDRFYIDVSGSKRQDGYSINRHLFVGSLVEPSQIWQAAIDLSSLSKISDFVESYDIEKLDLEGKYYLLNRKVNSCYECDAQPVKYLSLYDSTKQKKTDYPFEIQLTTNYRGSGNFRVDKRGFFYEVPKAVGVKAPVNDPIIEFNLTDFVHGAAFTRDAESIILITGPQDATAETKLTIRWIDLTTRKETVLKEVVSGGIPQSQVDDTRFPISFIDDGTDVYFALYDYQKDEYIRYRLNWKSQQLTNWTLTVPPDKWRGFESSDDGKYRLYTNYALYRHQENEDQLLKLYEELGLLGSVWIPQSHDFLGISRIGAGKELTSYGSIVRVNADTMQQTNYANTALLNPRIVMISKDGKTVYLTAKDAL</sequence>
<proteinExistence type="predicted"/>
<gene>
    <name evidence="3" type="ORF">E0485_15715</name>
</gene>
<comment type="caution">
    <text evidence="3">The sequence shown here is derived from an EMBL/GenBank/DDBJ whole genome shotgun (WGS) entry which is preliminary data.</text>
</comment>
<protein>
    <submittedName>
        <fullName evidence="3">Uncharacterized protein</fullName>
    </submittedName>
</protein>
<evidence type="ECO:0000313" key="3">
    <source>
        <dbReference type="EMBL" id="TCZ75821.1"/>
    </source>
</evidence>